<evidence type="ECO:0000313" key="4">
    <source>
        <dbReference type="Proteomes" id="UP001321047"/>
    </source>
</evidence>
<comment type="caution">
    <text evidence="3">The sequence shown here is derived from an EMBL/GenBank/DDBJ whole genome shotgun (WGS) entry which is preliminary data.</text>
</comment>
<protein>
    <submittedName>
        <fullName evidence="3">Uncharacterized protein</fullName>
    </submittedName>
</protein>
<keyword evidence="4" id="KW-1185">Reference proteome</keyword>
<proteinExistence type="predicted"/>
<sequence length="494" mass="54286">MGGDSMDKRGGQTYRDEISVDKHLEAEDGDRVDVHLQLESDAPEPRTVVLTEQLPAVEPSVDVEFHDRTDAWSAEGSTLTFEGAIGPTETIETRYSLQTDAPEAVERAGTESIIVEVLPTDAERSTDPDATVRTVGRIRIEFVENGSTADRRALLDGLGSMCTILSTTGDADEERAPEEGVIETVIATTDDLEGVAASLEDLTYVRTAAVLDVPDGEVTDSGVGAKWLQEDGELAGPEDELSFEETVAYGGATTSDNMQETQPETTESTETQPKTVPEAVEPPETQPAVDEATPESTEGGTLEQLLAELESESIDDDQRDRLRSALGMDTPRSQVVRLTHLETQVQKLVAYADSMEAFIDESGTAQDLIKQVETAREALETLEEHLAQLETDVEERFGALENEFEERHAALEAEVEQRHATFETEVKERHDALEEQVGQRQAQFEARIDEIEGRFETLEDEHESVETTQQSLAAQVEDHDAVIEKLSEVFRPAE</sequence>
<feature type="coiled-coil region" evidence="1">
    <location>
        <begin position="441"/>
        <end position="468"/>
    </location>
</feature>
<feature type="compositionally biased region" description="Low complexity" evidence="2">
    <location>
        <begin position="259"/>
        <end position="275"/>
    </location>
</feature>
<dbReference type="Proteomes" id="UP001321047">
    <property type="component" value="Unassembled WGS sequence"/>
</dbReference>
<accession>A0AAP2Z5N1</accession>
<feature type="coiled-coil region" evidence="1">
    <location>
        <begin position="365"/>
        <end position="392"/>
    </location>
</feature>
<keyword evidence="1" id="KW-0175">Coiled coil</keyword>
<feature type="region of interest" description="Disordered" evidence="2">
    <location>
        <begin position="1"/>
        <end position="29"/>
    </location>
</feature>
<evidence type="ECO:0000256" key="1">
    <source>
        <dbReference type="SAM" id="Coils"/>
    </source>
</evidence>
<dbReference type="AlphaFoldDB" id="A0AAP2Z5N1"/>
<dbReference type="EMBL" id="JAOPJZ010000002">
    <property type="protein sequence ID" value="MCU4751126.1"/>
    <property type="molecule type" value="Genomic_DNA"/>
</dbReference>
<feature type="region of interest" description="Disordered" evidence="2">
    <location>
        <begin position="253"/>
        <end position="299"/>
    </location>
</feature>
<dbReference type="RefSeq" id="WP_342806585.1">
    <property type="nucleotide sequence ID" value="NZ_JAOPJZ010000002.1"/>
</dbReference>
<evidence type="ECO:0000313" key="3">
    <source>
        <dbReference type="EMBL" id="MCU4751126.1"/>
    </source>
</evidence>
<organism evidence="3 4">
    <name type="scientific">Natronosalvus hydrolyticus</name>
    <dbReference type="NCBI Taxonomy" id="2979988"/>
    <lineage>
        <taxon>Archaea</taxon>
        <taxon>Methanobacteriati</taxon>
        <taxon>Methanobacteriota</taxon>
        <taxon>Stenosarchaea group</taxon>
        <taxon>Halobacteria</taxon>
        <taxon>Halobacteriales</taxon>
        <taxon>Natrialbaceae</taxon>
        <taxon>Natronosalvus</taxon>
    </lineage>
</organism>
<evidence type="ECO:0000256" key="2">
    <source>
        <dbReference type="SAM" id="MobiDB-lite"/>
    </source>
</evidence>
<name>A0AAP2Z5N1_9EURY</name>
<reference evidence="3 4" key="1">
    <citation type="submission" date="2022-09" db="EMBL/GenBank/DDBJ databases">
        <title>Enrichment on poylsaccharides allowed isolation of novel metabolic and taxonomic groups of Haloarchaea.</title>
        <authorList>
            <person name="Sorokin D.Y."/>
            <person name="Elcheninov A.G."/>
            <person name="Khizhniak T.V."/>
            <person name="Kolganova T.V."/>
            <person name="Kublanov I.V."/>
        </authorList>
    </citation>
    <scope>NUCLEOTIDE SEQUENCE [LARGE SCALE GENOMIC DNA]</scope>
    <source>
        <strain evidence="3 4">AArc-curdl1</strain>
    </source>
</reference>
<gene>
    <name evidence="3" type="ORF">OB919_03870</name>
</gene>